<dbReference type="GO" id="GO:0009313">
    <property type="term" value="P:oligosaccharide catabolic process"/>
    <property type="evidence" value="ECO:0000318"/>
    <property type="project" value="GO_Central"/>
</dbReference>
<dbReference type="SMART" id="SM00642">
    <property type="entry name" value="Aamy"/>
    <property type="match status" value="1"/>
</dbReference>
<dbReference type="InterPro" id="IPR017853">
    <property type="entry name" value="GH"/>
</dbReference>
<feature type="domain" description="Glycosyl hydrolase family 13 catalytic" evidence="1">
    <location>
        <begin position="295"/>
        <end position="606"/>
    </location>
</feature>
<dbReference type="Pfam" id="PF00128">
    <property type="entry name" value="Alpha-amylase"/>
    <property type="match status" value="1"/>
</dbReference>
<dbReference type="HOGENOM" id="CLU_369978_0_0_0"/>
<dbReference type="PATRIC" id="fig|324602.8.peg.3245"/>
<gene>
    <name evidence="2" type="ordered locus">Caur_2882</name>
</gene>
<dbReference type="EMBL" id="CP000909">
    <property type="protein sequence ID" value="ABY36081.1"/>
    <property type="molecule type" value="Genomic_DNA"/>
</dbReference>
<proteinExistence type="predicted"/>
<protein>
    <submittedName>
        <fullName evidence="2">Alpha amylase catalytic sub domain</fullName>
    </submittedName>
</protein>
<dbReference type="eggNOG" id="COG0366">
    <property type="taxonomic scope" value="Bacteria"/>
</dbReference>
<dbReference type="Gene3D" id="3.20.20.80">
    <property type="entry name" value="Glycosidases"/>
    <property type="match status" value="1"/>
</dbReference>
<evidence type="ECO:0000313" key="2">
    <source>
        <dbReference type="EMBL" id="ABY36081.1"/>
    </source>
</evidence>
<dbReference type="InParanoid" id="A9WF97"/>
<dbReference type="InterPro" id="IPR006047">
    <property type="entry name" value="GH13_cat_dom"/>
</dbReference>
<dbReference type="RefSeq" id="WP_012258734.1">
    <property type="nucleotide sequence ID" value="NC_010175.1"/>
</dbReference>
<reference evidence="3" key="1">
    <citation type="journal article" date="2011" name="BMC Genomics">
        <title>Complete genome sequence of the filamentous anoxygenic phototrophic bacterium Chloroflexus aurantiacus.</title>
        <authorList>
            <person name="Tang K.H."/>
            <person name="Barry K."/>
            <person name="Chertkov O."/>
            <person name="Dalin E."/>
            <person name="Han C.S."/>
            <person name="Hauser L.J."/>
            <person name="Honchak B.M."/>
            <person name="Karbach L.E."/>
            <person name="Land M.L."/>
            <person name="Lapidus A."/>
            <person name="Larimer F.W."/>
            <person name="Mikhailova N."/>
            <person name="Pitluck S."/>
            <person name="Pierson B.K."/>
            <person name="Blankenship R.E."/>
        </authorList>
    </citation>
    <scope>NUCLEOTIDE SEQUENCE [LARGE SCALE GENOMIC DNA]</scope>
    <source>
        <strain evidence="3">ATCC 29366 / DSM 635 / J-10-fl</strain>
    </source>
</reference>
<dbReference type="KEGG" id="cau:Caur_2882"/>
<dbReference type="PANTHER" id="PTHR10357">
    <property type="entry name" value="ALPHA-AMYLASE FAMILY MEMBER"/>
    <property type="match status" value="1"/>
</dbReference>
<keyword evidence="3" id="KW-1185">Reference proteome</keyword>
<organism evidence="2 3">
    <name type="scientific">Chloroflexus aurantiacus (strain ATCC 29366 / DSM 635 / J-10-fl)</name>
    <dbReference type="NCBI Taxonomy" id="324602"/>
    <lineage>
        <taxon>Bacteria</taxon>
        <taxon>Bacillati</taxon>
        <taxon>Chloroflexota</taxon>
        <taxon>Chloroflexia</taxon>
        <taxon>Chloroflexales</taxon>
        <taxon>Chloroflexineae</taxon>
        <taxon>Chloroflexaceae</taxon>
        <taxon>Chloroflexus</taxon>
    </lineage>
</organism>
<dbReference type="GO" id="GO:0004556">
    <property type="term" value="F:alpha-amylase activity"/>
    <property type="evidence" value="ECO:0000318"/>
    <property type="project" value="GO_Central"/>
</dbReference>
<evidence type="ECO:0000313" key="3">
    <source>
        <dbReference type="Proteomes" id="UP000002008"/>
    </source>
</evidence>
<dbReference type="PANTHER" id="PTHR10357:SF179">
    <property type="entry name" value="NEUTRAL AND BASIC AMINO ACID TRANSPORT PROTEIN RBAT"/>
    <property type="match status" value="1"/>
</dbReference>
<accession>A9WF97</accession>
<dbReference type="Proteomes" id="UP000002008">
    <property type="component" value="Chromosome"/>
</dbReference>
<name>A9WF97_CHLAA</name>
<sequence length="686" mass="76537">MSYELYEQTDQIILRTARYELGWSTDSGALIVFRRDNGPNILGFGPPVAGVDVAIGSPTNWITAQTFARYIWHRLQILPDGYLQMTIIVGLGPFKVFDHYLLSDEVIERWIEIENVSGDELRMYGVRLIIPHVQIGSPDRCTFEAPGNSVRPRAPYTIACTQDRNILPRRFFAPGLRGGSAFEPAPTQGAGVMALVNSDLALTFLCWYAGDDEAALPYVQGSHTAVSLAYEIAVAGWLPSDWRFALGRQFFTLTPEPWPAALAIYRALTPFPRPPMPWLRDAIIYVADLRQHGGADGLRHRLPELTTLGVDTLCLLPWHTVGDRPHLIGDLEQIDPACGDHETIQQLVAAAHQHGMRVLVDVAMQGCAPDSRYLNEHPEWFVRDESGAFVIGTPADVPAVARHPGVALATGGYHFDWLRSDWRLYWQQWVIGQVDHFALDGIRAVAPYSAAPAWIRRASLRASTGSALMVQTLQEIATARPELAMISTLSGPRSAQFAGGWFDYPSHHMLVHLAMRRITPAEWSAYQRDYAELYPDTYRIGFLESFDTADCNPLADGLRGSRLGQTLWAVMLFSGLTPAIWNGQEIADRTVLPRLLALWRKEPALRYGTVAYQDLTAATGDIMIIYREFEQRRLIGVINLGALPGRFIAPQPIGRDLLEISPLSRERRGIGEELRLAPFGIYCFEG</sequence>
<dbReference type="SUPFAM" id="SSF51445">
    <property type="entry name" value="(Trans)glycosidases"/>
    <property type="match status" value="1"/>
</dbReference>
<dbReference type="AlphaFoldDB" id="A9WF97"/>
<dbReference type="STRING" id="324602.Caur_2882"/>
<dbReference type="EnsemblBacteria" id="ABY36081">
    <property type="protein sequence ID" value="ABY36081"/>
    <property type="gene ID" value="Caur_2882"/>
</dbReference>
<evidence type="ECO:0000259" key="1">
    <source>
        <dbReference type="SMART" id="SM00642"/>
    </source>
</evidence>